<dbReference type="OrthoDB" id="824226at2"/>
<dbReference type="InterPro" id="IPR052556">
    <property type="entry name" value="PolySynth_Transporter"/>
</dbReference>
<name>A0A3E1QAN4_9FLAO</name>
<reference evidence="2 3" key="1">
    <citation type="journal article" date="2007" name="Int. J. Syst. Evol. Microbiol.">
        <title>Marixanthomonas ophiurae gen. nov., sp. nov., a marine bacterium of the family Flavobacteriaceae isolated from a deep-sea brittle star.</title>
        <authorList>
            <person name="Romanenko L.A."/>
            <person name="Uchino M."/>
            <person name="Frolova G.M."/>
            <person name="Mikhailov V.V."/>
        </authorList>
    </citation>
    <scope>NUCLEOTIDE SEQUENCE [LARGE SCALE GENOMIC DNA]</scope>
    <source>
        <strain evidence="2 3">KMM 3046</strain>
    </source>
</reference>
<keyword evidence="1" id="KW-1133">Transmembrane helix</keyword>
<keyword evidence="1" id="KW-0472">Membrane</keyword>
<gene>
    <name evidence="2" type="ORF">DZ858_03560</name>
</gene>
<proteinExistence type="predicted"/>
<dbReference type="PANTHER" id="PTHR43424">
    <property type="entry name" value="LOCUS PUTATIVE PROTEIN 1-RELATED"/>
    <property type="match status" value="1"/>
</dbReference>
<dbReference type="RefSeq" id="WP_117158164.1">
    <property type="nucleotide sequence ID" value="NZ_QVID01000001.1"/>
</dbReference>
<keyword evidence="1" id="KW-0812">Transmembrane</keyword>
<dbReference type="AlphaFoldDB" id="A0A3E1QAN4"/>
<protein>
    <submittedName>
        <fullName evidence="2">Uncharacterized protein</fullName>
    </submittedName>
</protein>
<keyword evidence="3" id="KW-1185">Reference proteome</keyword>
<accession>A0A3E1QAN4</accession>
<feature type="transmembrane region" description="Helical" evidence="1">
    <location>
        <begin position="94"/>
        <end position="112"/>
    </location>
</feature>
<evidence type="ECO:0000313" key="3">
    <source>
        <dbReference type="Proteomes" id="UP000261082"/>
    </source>
</evidence>
<comment type="caution">
    <text evidence="2">The sequence shown here is derived from an EMBL/GenBank/DDBJ whole genome shotgun (WGS) entry which is preliminary data.</text>
</comment>
<sequence>MAGIYGVLIKDNKSENISNKWLLGLFGEEFKSGTTVLLILCSIHLISSAMGSAAIIMQMTGYQKQYHNIALVSLGFNLSLNFILIPNFGITGAAIATAFSLCFWNVSNAVFLKRKENIVTYFNPFQKLKR</sequence>
<dbReference type="EMBL" id="QVID01000001">
    <property type="protein sequence ID" value="RFN59164.1"/>
    <property type="molecule type" value="Genomic_DNA"/>
</dbReference>
<feature type="transmembrane region" description="Helical" evidence="1">
    <location>
        <begin position="36"/>
        <end position="57"/>
    </location>
</feature>
<dbReference type="PANTHER" id="PTHR43424:SF1">
    <property type="entry name" value="LOCUS PUTATIVE PROTEIN 1-RELATED"/>
    <property type="match status" value="1"/>
</dbReference>
<feature type="transmembrane region" description="Helical" evidence="1">
    <location>
        <begin position="69"/>
        <end position="88"/>
    </location>
</feature>
<evidence type="ECO:0000256" key="1">
    <source>
        <dbReference type="SAM" id="Phobius"/>
    </source>
</evidence>
<dbReference type="Proteomes" id="UP000261082">
    <property type="component" value="Unassembled WGS sequence"/>
</dbReference>
<organism evidence="2 3">
    <name type="scientific">Marixanthomonas ophiurae</name>
    <dbReference type="NCBI Taxonomy" id="387659"/>
    <lineage>
        <taxon>Bacteria</taxon>
        <taxon>Pseudomonadati</taxon>
        <taxon>Bacteroidota</taxon>
        <taxon>Flavobacteriia</taxon>
        <taxon>Flavobacteriales</taxon>
        <taxon>Flavobacteriaceae</taxon>
        <taxon>Marixanthomonas</taxon>
    </lineage>
</organism>
<evidence type="ECO:0000313" key="2">
    <source>
        <dbReference type="EMBL" id="RFN59164.1"/>
    </source>
</evidence>